<evidence type="ECO:0000313" key="6">
    <source>
        <dbReference type="EMBL" id="DAF96441.1"/>
    </source>
</evidence>
<name>A0A8S5UPL7_9CAUD</name>
<dbReference type="EMBL" id="BK016115">
    <property type="protein sequence ID" value="DAF96441.1"/>
    <property type="molecule type" value="Genomic_DNA"/>
</dbReference>
<dbReference type="InterPro" id="IPR011856">
    <property type="entry name" value="tRNA_endonuc-like_dom_sf"/>
</dbReference>
<dbReference type="GO" id="GO:0003676">
    <property type="term" value="F:nucleic acid binding"/>
    <property type="evidence" value="ECO:0007669"/>
    <property type="project" value="InterPro"/>
</dbReference>
<feature type="compositionally biased region" description="Basic and acidic residues" evidence="4">
    <location>
        <begin position="1"/>
        <end position="28"/>
    </location>
</feature>
<dbReference type="GO" id="GO:0004518">
    <property type="term" value="F:nuclease activity"/>
    <property type="evidence" value="ECO:0007669"/>
    <property type="project" value="UniProtKB-KW"/>
</dbReference>
<evidence type="ECO:0000256" key="4">
    <source>
        <dbReference type="SAM" id="MobiDB-lite"/>
    </source>
</evidence>
<keyword evidence="2" id="KW-0540">Nuclease</keyword>
<comment type="cofactor">
    <cofactor evidence="1">
        <name>Mg(2+)</name>
        <dbReference type="ChEBI" id="CHEBI:18420"/>
    </cofactor>
</comment>
<organism evidence="6">
    <name type="scientific">Siphoviridae sp. ct5FX1</name>
    <dbReference type="NCBI Taxonomy" id="2825335"/>
    <lineage>
        <taxon>Viruses</taxon>
        <taxon>Duplodnaviria</taxon>
        <taxon>Heunggongvirae</taxon>
        <taxon>Uroviricota</taxon>
        <taxon>Caudoviricetes</taxon>
    </lineage>
</organism>
<dbReference type="GO" id="GO:0016788">
    <property type="term" value="F:hydrolase activity, acting on ester bonds"/>
    <property type="evidence" value="ECO:0007669"/>
    <property type="project" value="InterPro"/>
</dbReference>
<keyword evidence="3" id="KW-0378">Hydrolase</keyword>
<proteinExistence type="predicted"/>
<dbReference type="InterPro" id="IPR014883">
    <property type="entry name" value="VRR_NUC"/>
</dbReference>
<sequence length="166" mass="18674">MEQSHRDDKGVEEKEVRNYRVKERKTPDGRIQLTGSEDAEQEKVVCWAKLMSNAYPDLELLYHVPNGGSRNKAEASKLKRMGVRAGVPDLVLPVPRAGYAGLYIELKVGENRPSNSQKDWLEKLTIQGYQALVCYGGKEAIRALEQYVTAPKTILEMREGREGGNL</sequence>
<feature type="region of interest" description="Disordered" evidence="4">
    <location>
        <begin position="1"/>
        <end position="36"/>
    </location>
</feature>
<reference evidence="6" key="1">
    <citation type="journal article" date="2021" name="Proc. Natl. Acad. Sci. U.S.A.">
        <title>A Catalog of Tens of Thousands of Viruses from Human Metagenomes Reveals Hidden Associations with Chronic Diseases.</title>
        <authorList>
            <person name="Tisza M.J."/>
            <person name="Buck C.B."/>
        </authorList>
    </citation>
    <scope>NUCLEOTIDE SEQUENCE</scope>
    <source>
        <strain evidence="6">Ct5FX1</strain>
    </source>
</reference>
<dbReference type="Pfam" id="PF08774">
    <property type="entry name" value="VRR_NUC"/>
    <property type="match status" value="1"/>
</dbReference>
<dbReference type="SMART" id="SM00990">
    <property type="entry name" value="VRR_NUC"/>
    <property type="match status" value="1"/>
</dbReference>
<dbReference type="Gene3D" id="3.40.1350.10">
    <property type="match status" value="1"/>
</dbReference>
<evidence type="ECO:0000256" key="2">
    <source>
        <dbReference type="ARBA" id="ARBA00022722"/>
    </source>
</evidence>
<evidence type="ECO:0000256" key="3">
    <source>
        <dbReference type="ARBA" id="ARBA00022801"/>
    </source>
</evidence>
<protein>
    <submittedName>
        <fullName evidence="6">Nuclease</fullName>
    </submittedName>
</protein>
<evidence type="ECO:0000256" key="1">
    <source>
        <dbReference type="ARBA" id="ARBA00001946"/>
    </source>
</evidence>
<evidence type="ECO:0000259" key="5">
    <source>
        <dbReference type="SMART" id="SM00990"/>
    </source>
</evidence>
<accession>A0A8S5UPL7</accession>
<feature type="domain" description="VRR-NUC" evidence="5">
    <location>
        <begin position="39"/>
        <end position="138"/>
    </location>
</feature>